<evidence type="ECO:0000256" key="1">
    <source>
        <dbReference type="ARBA" id="ARBA00022679"/>
    </source>
</evidence>
<comment type="subcellular location">
    <subcellularLocation>
        <location evidence="5 7">Cytoplasm</location>
    </subcellularLocation>
</comment>
<comment type="pathway">
    <text evidence="5">Purine metabolism; AMP biosynthesis via salvage pathway; AMP from ADP: step 1/1.</text>
</comment>
<feature type="binding site" evidence="5">
    <location>
        <position position="174"/>
    </location>
    <ligand>
        <name>ATP</name>
        <dbReference type="ChEBI" id="CHEBI:30616"/>
    </ligand>
</feature>
<feature type="binding site" evidence="5">
    <location>
        <position position="146"/>
    </location>
    <ligand>
        <name>AMP</name>
        <dbReference type="ChEBI" id="CHEBI:456215"/>
    </ligand>
</feature>
<feature type="binding site" evidence="5">
    <location>
        <begin position="86"/>
        <end position="89"/>
    </location>
    <ligand>
        <name>AMP</name>
        <dbReference type="ChEBI" id="CHEBI:456215"/>
    </ligand>
</feature>
<keyword evidence="9" id="KW-1185">Reference proteome</keyword>
<protein>
    <recommendedName>
        <fullName evidence="5 7">Adenylate kinase</fullName>
        <shortName evidence="5">AK</shortName>
        <ecNumber evidence="5 7">2.7.4.3</ecNumber>
    </recommendedName>
    <alternativeName>
        <fullName evidence="5">ATP-AMP transphosphorylase</fullName>
    </alternativeName>
    <alternativeName>
        <fullName evidence="5">ATP:AMP phosphotransferase</fullName>
    </alternativeName>
    <alternativeName>
        <fullName evidence="5">Adenylate monophosphate kinase</fullName>
    </alternativeName>
</protein>
<gene>
    <name evidence="5" type="primary">adk</name>
    <name evidence="8" type="ORF">GGR27_002767</name>
</gene>
<keyword evidence="5" id="KW-0963">Cytoplasm</keyword>
<evidence type="ECO:0000313" key="8">
    <source>
        <dbReference type="EMBL" id="NJC27254.1"/>
    </source>
</evidence>
<keyword evidence="5 7" id="KW-0067">ATP-binding</keyword>
<dbReference type="EMBL" id="JAATJH010000004">
    <property type="protein sequence ID" value="NJC27254.1"/>
    <property type="molecule type" value="Genomic_DNA"/>
</dbReference>
<dbReference type="GO" id="GO:0004017">
    <property type="term" value="F:AMP kinase activity"/>
    <property type="evidence" value="ECO:0007669"/>
    <property type="project" value="UniProtKB-EC"/>
</dbReference>
<dbReference type="NCBIfam" id="NF011105">
    <property type="entry name" value="PRK14532.1"/>
    <property type="match status" value="1"/>
</dbReference>
<dbReference type="SUPFAM" id="SSF52540">
    <property type="entry name" value="P-loop containing nucleoside triphosphate hydrolases"/>
    <property type="match status" value="1"/>
</dbReference>
<evidence type="ECO:0000256" key="7">
    <source>
        <dbReference type="RuleBase" id="RU003331"/>
    </source>
</evidence>
<comment type="subunit">
    <text evidence="5 7">Monomer.</text>
</comment>
<keyword evidence="3 5" id="KW-0547">Nucleotide-binding</keyword>
<evidence type="ECO:0000256" key="3">
    <source>
        <dbReference type="ARBA" id="ARBA00022741"/>
    </source>
</evidence>
<comment type="catalytic activity">
    <reaction evidence="5 7">
        <text>AMP + ATP = 2 ADP</text>
        <dbReference type="Rhea" id="RHEA:12973"/>
        <dbReference type="ChEBI" id="CHEBI:30616"/>
        <dbReference type="ChEBI" id="CHEBI:456215"/>
        <dbReference type="ChEBI" id="CHEBI:456216"/>
        <dbReference type="EC" id="2.7.4.3"/>
    </reaction>
</comment>
<feature type="binding site" evidence="5">
    <location>
        <begin position="11"/>
        <end position="16"/>
    </location>
    <ligand>
        <name>ATP</name>
        <dbReference type="ChEBI" id="CHEBI:30616"/>
    </ligand>
</feature>
<keyword evidence="2 5" id="KW-0545">Nucleotide biosynthesis</keyword>
<dbReference type="InterPro" id="IPR000850">
    <property type="entry name" value="Adenylat/UMP-CMP_kin"/>
</dbReference>
<name>A0ABX0XEE0_9BACT</name>
<dbReference type="NCBIfam" id="NF011104">
    <property type="entry name" value="PRK14531.1"/>
    <property type="match status" value="1"/>
</dbReference>
<feature type="region of interest" description="NMP" evidence="5">
    <location>
        <begin position="31"/>
        <end position="60"/>
    </location>
</feature>
<dbReference type="InterPro" id="IPR033690">
    <property type="entry name" value="Adenylat_kinase_CS"/>
</dbReference>
<dbReference type="RefSeq" id="WP_168038167.1">
    <property type="nucleotide sequence ID" value="NZ_JAATJH010000004.1"/>
</dbReference>
<feature type="binding site" evidence="5">
    <location>
        <position position="37"/>
    </location>
    <ligand>
        <name>AMP</name>
        <dbReference type="ChEBI" id="CHEBI:456215"/>
    </ligand>
</feature>
<reference evidence="8 9" key="1">
    <citation type="submission" date="2020-03" db="EMBL/GenBank/DDBJ databases">
        <title>Genomic Encyclopedia of Type Strains, Phase IV (KMG-IV): sequencing the most valuable type-strain genomes for metagenomic binning, comparative biology and taxonomic classification.</title>
        <authorList>
            <person name="Goeker M."/>
        </authorList>
    </citation>
    <scope>NUCLEOTIDE SEQUENCE [LARGE SCALE GENOMIC DNA]</scope>
    <source>
        <strain evidence="8 9">DSM 105096</strain>
    </source>
</reference>
<dbReference type="CDD" id="cd01428">
    <property type="entry name" value="ADK"/>
    <property type="match status" value="1"/>
</dbReference>
<keyword evidence="1 5" id="KW-0808">Transferase</keyword>
<comment type="caution">
    <text evidence="5">Lacks conserved residue(s) required for the propagation of feature annotation.</text>
</comment>
<dbReference type="PRINTS" id="PR00094">
    <property type="entry name" value="ADENYLTKNASE"/>
</dbReference>
<feature type="binding site" evidence="5">
    <location>
        <position position="93"/>
    </location>
    <ligand>
        <name>AMP</name>
        <dbReference type="ChEBI" id="CHEBI:456215"/>
    </ligand>
</feature>
<dbReference type="InterPro" id="IPR027417">
    <property type="entry name" value="P-loop_NTPase"/>
</dbReference>
<dbReference type="PROSITE" id="PS00113">
    <property type="entry name" value="ADENYLATE_KINASE"/>
    <property type="match status" value="1"/>
</dbReference>
<dbReference type="Pfam" id="PF00406">
    <property type="entry name" value="ADK"/>
    <property type="match status" value="1"/>
</dbReference>
<evidence type="ECO:0000256" key="6">
    <source>
        <dbReference type="RuleBase" id="RU003330"/>
    </source>
</evidence>
<accession>A0ABX0XEE0</accession>
<dbReference type="EC" id="2.7.4.3" evidence="5 7"/>
<sequence>MYNLILFGPPGSGKGTQAAKLLAKHGFVHISTGDMFRYELSNNTPLGQEARSYMDKGDLVPDEVTVAMLRKRVEQNPGVKGFIFDGFPRTDPQAVALNELMEEMGTQIDALILLEIDEGEVVKRILGRGATSGRADDLMEETIRTRFKNFLAYTTPVYEYYNKLGLAHKVNGMASIDEVGASVSAIVSPKLK</sequence>
<proteinExistence type="inferred from homology"/>
<dbReference type="Proteomes" id="UP000770785">
    <property type="component" value="Unassembled WGS sequence"/>
</dbReference>
<feature type="binding site" evidence="5">
    <location>
        <position position="32"/>
    </location>
    <ligand>
        <name>AMP</name>
        <dbReference type="ChEBI" id="CHEBI:456215"/>
    </ligand>
</feature>
<feature type="binding site" evidence="5">
    <location>
        <begin position="58"/>
        <end position="60"/>
    </location>
    <ligand>
        <name>AMP</name>
        <dbReference type="ChEBI" id="CHEBI:456215"/>
    </ligand>
</feature>
<dbReference type="Gene3D" id="3.40.50.300">
    <property type="entry name" value="P-loop containing nucleotide triphosphate hydrolases"/>
    <property type="match status" value="1"/>
</dbReference>
<dbReference type="HAMAP" id="MF_00235">
    <property type="entry name" value="Adenylate_kinase_Adk"/>
    <property type="match status" value="1"/>
</dbReference>
<evidence type="ECO:0000256" key="2">
    <source>
        <dbReference type="ARBA" id="ARBA00022727"/>
    </source>
</evidence>
<comment type="domain">
    <text evidence="5">Consists of three domains, a large central CORE domain and two small peripheral domains, NMPbind and LID, which undergo movements during catalysis. The LID domain closes over the site of phosphoryl transfer upon ATP binding. Assembling and dissambling the active center during each catalytic cycle provides an effective means to prevent ATP hydrolysis.</text>
</comment>
<dbReference type="NCBIfam" id="NF011100">
    <property type="entry name" value="PRK14527.1"/>
    <property type="match status" value="1"/>
</dbReference>
<feature type="binding site" evidence="5">
    <location>
        <position position="128"/>
    </location>
    <ligand>
        <name>ATP</name>
        <dbReference type="ChEBI" id="CHEBI:30616"/>
    </ligand>
</feature>
<keyword evidence="4 5" id="KW-0418">Kinase</keyword>
<dbReference type="PANTHER" id="PTHR23359">
    <property type="entry name" value="NUCLEOTIDE KINASE"/>
    <property type="match status" value="1"/>
</dbReference>
<feature type="binding site" evidence="5">
    <location>
        <position position="134"/>
    </location>
    <ligand>
        <name>AMP</name>
        <dbReference type="ChEBI" id="CHEBI:456215"/>
    </ligand>
</feature>
<evidence type="ECO:0000256" key="5">
    <source>
        <dbReference type="HAMAP-Rule" id="MF_00235"/>
    </source>
</evidence>
<evidence type="ECO:0000313" key="9">
    <source>
        <dbReference type="Proteomes" id="UP000770785"/>
    </source>
</evidence>
<dbReference type="NCBIfam" id="NF001381">
    <property type="entry name" value="PRK00279.1-3"/>
    <property type="match status" value="1"/>
</dbReference>
<comment type="caution">
    <text evidence="8">The sequence shown here is derived from an EMBL/GenBank/DDBJ whole genome shotgun (WGS) entry which is preliminary data.</text>
</comment>
<comment type="similarity">
    <text evidence="5 6">Belongs to the adenylate kinase family.</text>
</comment>
<organism evidence="8 9">
    <name type="scientific">Neolewinella antarctica</name>
    <dbReference type="NCBI Taxonomy" id="442734"/>
    <lineage>
        <taxon>Bacteria</taxon>
        <taxon>Pseudomonadati</taxon>
        <taxon>Bacteroidota</taxon>
        <taxon>Saprospiria</taxon>
        <taxon>Saprospirales</taxon>
        <taxon>Lewinellaceae</taxon>
        <taxon>Neolewinella</taxon>
    </lineage>
</organism>
<evidence type="ECO:0000256" key="4">
    <source>
        <dbReference type="ARBA" id="ARBA00022777"/>
    </source>
</evidence>
<comment type="function">
    <text evidence="5">Catalyzes the reversible transfer of the terminal phosphate group between ATP and AMP. Plays an important role in cellular energy homeostasis and in adenine nucleotide metabolism.</text>
</comment>